<dbReference type="Pfam" id="PF04142">
    <property type="entry name" value="Nuc_sug_transp"/>
    <property type="match status" value="1"/>
</dbReference>
<evidence type="ECO:0000256" key="3">
    <source>
        <dbReference type="ARBA" id="ARBA00022597"/>
    </source>
</evidence>
<evidence type="ECO:0000313" key="9">
    <source>
        <dbReference type="Proteomes" id="UP001347796"/>
    </source>
</evidence>
<dbReference type="AlphaFoldDB" id="A0AAN8JI94"/>
<evidence type="ECO:0000256" key="7">
    <source>
        <dbReference type="SAM" id="Phobius"/>
    </source>
</evidence>
<feature type="transmembrane region" description="Helical" evidence="7">
    <location>
        <begin position="79"/>
        <end position="96"/>
    </location>
</feature>
<evidence type="ECO:0000313" key="8">
    <source>
        <dbReference type="EMBL" id="KAK6176238.1"/>
    </source>
</evidence>
<keyword evidence="6 7" id="KW-0472">Membrane</keyword>
<evidence type="ECO:0000256" key="6">
    <source>
        <dbReference type="ARBA" id="ARBA00023136"/>
    </source>
</evidence>
<comment type="caution">
    <text evidence="8">The sequence shown here is derived from an EMBL/GenBank/DDBJ whole genome shotgun (WGS) entry which is preliminary data.</text>
</comment>
<feature type="transmembrane region" description="Helical" evidence="7">
    <location>
        <begin position="140"/>
        <end position="158"/>
    </location>
</feature>
<keyword evidence="4 7" id="KW-0812">Transmembrane</keyword>
<accession>A0AAN8JI94</accession>
<feature type="transmembrane region" description="Helical" evidence="7">
    <location>
        <begin position="234"/>
        <end position="254"/>
    </location>
</feature>
<dbReference type="InterPro" id="IPR007271">
    <property type="entry name" value="Nuc_sug_transpt"/>
</dbReference>
<dbReference type="GO" id="GO:0015165">
    <property type="term" value="F:pyrimidine nucleotide-sugar transmembrane transporter activity"/>
    <property type="evidence" value="ECO:0007669"/>
    <property type="project" value="InterPro"/>
</dbReference>
<keyword evidence="9" id="KW-1185">Reference proteome</keyword>
<organism evidence="8 9">
    <name type="scientific">Patella caerulea</name>
    <name type="common">Rayed Mediterranean limpet</name>
    <dbReference type="NCBI Taxonomy" id="87958"/>
    <lineage>
        <taxon>Eukaryota</taxon>
        <taxon>Metazoa</taxon>
        <taxon>Spiralia</taxon>
        <taxon>Lophotrochozoa</taxon>
        <taxon>Mollusca</taxon>
        <taxon>Gastropoda</taxon>
        <taxon>Patellogastropoda</taxon>
        <taxon>Patelloidea</taxon>
        <taxon>Patellidae</taxon>
        <taxon>Patella</taxon>
    </lineage>
</organism>
<gene>
    <name evidence="8" type="ORF">SNE40_014558</name>
</gene>
<keyword evidence="3" id="KW-0813">Transport</keyword>
<sequence>MFVSSTAVVMSEMCKFFTCVVIITVQEGGFKNFLSVVKKDIIDEPWDCVKVCVPSIVYIVQNNLLFLAVSNLDAATFQVTYQLKILTTAIFSVFMLKRELAKLQWVSLLVLFAGVSIVQLQTDNNTKTPTVGVTQNPFTGLVAVIISCVLSGFAGVYFEKILKGTRQSVWIRNIQLSVFGVIVGLFTMEIKDGTIVHEKGFYFGYTWLVCLVIALQSFGGLVVAVVVKYADNILKGFSTSASIVLSCVASIYLFNFQLTLQFTVGALFVMLAVYMYSKFVPVPKDKPLTF</sequence>
<keyword evidence="3" id="KW-0762">Sugar transport</keyword>
<dbReference type="PIRSF" id="PIRSF005799">
    <property type="entry name" value="UDP-gal_transpt"/>
    <property type="match status" value="1"/>
</dbReference>
<reference evidence="8 9" key="1">
    <citation type="submission" date="2024-01" db="EMBL/GenBank/DDBJ databases">
        <title>The genome of the rayed Mediterranean limpet Patella caerulea (Linnaeus, 1758).</title>
        <authorList>
            <person name="Anh-Thu Weber A."/>
            <person name="Halstead-Nussloch G."/>
        </authorList>
    </citation>
    <scope>NUCLEOTIDE SEQUENCE [LARGE SCALE GENOMIC DNA]</scope>
    <source>
        <strain evidence="8">AATW-2023a</strain>
        <tissue evidence="8">Whole specimen</tissue>
    </source>
</reference>
<dbReference type="Gene3D" id="1.10.3730.20">
    <property type="match status" value="1"/>
</dbReference>
<dbReference type="PANTHER" id="PTHR10231">
    <property type="entry name" value="NUCLEOTIDE-SUGAR TRANSMEMBRANE TRANSPORTER"/>
    <property type="match status" value="1"/>
</dbReference>
<evidence type="ECO:0000256" key="4">
    <source>
        <dbReference type="ARBA" id="ARBA00022692"/>
    </source>
</evidence>
<name>A0AAN8JI94_PATCE</name>
<evidence type="ECO:0000256" key="2">
    <source>
        <dbReference type="ARBA" id="ARBA00009976"/>
    </source>
</evidence>
<feature type="transmembrane region" description="Helical" evidence="7">
    <location>
        <begin position="202"/>
        <end position="227"/>
    </location>
</feature>
<dbReference type="NCBIfam" id="TIGR00803">
    <property type="entry name" value="nst"/>
    <property type="match status" value="1"/>
</dbReference>
<feature type="transmembrane region" description="Helical" evidence="7">
    <location>
        <begin position="260"/>
        <end position="277"/>
    </location>
</feature>
<evidence type="ECO:0000256" key="1">
    <source>
        <dbReference type="ARBA" id="ARBA00004141"/>
    </source>
</evidence>
<dbReference type="Proteomes" id="UP001347796">
    <property type="component" value="Unassembled WGS sequence"/>
</dbReference>
<evidence type="ECO:0008006" key="10">
    <source>
        <dbReference type="Google" id="ProtNLM"/>
    </source>
</evidence>
<feature type="transmembrane region" description="Helical" evidence="7">
    <location>
        <begin position="103"/>
        <end position="120"/>
    </location>
</feature>
<dbReference type="GO" id="GO:0000139">
    <property type="term" value="C:Golgi membrane"/>
    <property type="evidence" value="ECO:0007669"/>
    <property type="project" value="InterPro"/>
</dbReference>
<comment type="subcellular location">
    <subcellularLocation>
        <location evidence="1">Membrane</location>
        <topology evidence="1">Multi-pass membrane protein</topology>
    </subcellularLocation>
</comment>
<evidence type="ECO:0000256" key="5">
    <source>
        <dbReference type="ARBA" id="ARBA00022989"/>
    </source>
</evidence>
<keyword evidence="5 7" id="KW-1133">Transmembrane helix</keyword>
<dbReference type="InterPro" id="IPR037185">
    <property type="entry name" value="EmrE-like"/>
</dbReference>
<dbReference type="SUPFAM" id="SSF103481">
    <property type="entry name" value="Multidrug resistance efflux transporter EmrE"/>
    <property type="match status" value="1"/>
</dbReference>
<feature type="transmembrane region" description="Helical" evidence="7">
    <location>
        <begin position="170"/>
        <end position="190"/>
    </location>
</feature>
<dbReference type="EMBL" id="JAZGQO010000010">
    <property type="protein sequence ID" value="KAK6176238.1"/>
    <property type="molecule type" value="Genomic_DNA"/>
</dbReference>
<protein>
    <recommendedName>
        <fullName evidence="10">UDP-galactose translocator</fullName>
    </recommendedName>
</protein>
<comment type="similarity">
    <text evidence="2">Belongs to the nucleotide-sugar transporter family. SLC35A subfamily.</text>
</comment>
<proteinExistence type="inferred from homology"/>